<dbReference type="PROSITE" id="PS51257">
    <property type="entry name" value="PROKAR_LIPOPROTEIN"/>
    <property type="match status" value="1"/>
</dbReference>
<dbReference type="RefSeq" id="WP_165140849.1">
    <property type="nucleotide sequence ID" value="NZ_JAALLT010000002.1"/>
</dbReference>
<keyword evidence="2" id="KW-0732">Signal</keyword>
<dbReference type="InterPro" id="IPR054539">
    <property type="entry name" value="Beta-prop_PDH"/>
</dbReference>
<dbReference type="Proteomes" id="UP000473278">
    <property type="component" value="Unassembled WGS sequence"/>
</dbReference>
<name>A0A6M1T873_9BACT</name>
<evidence type="ECO:0000259" key="3">
    <source>
        <dbReference type="Pfam" id="PF22807"/>
    </source>
</evidence>
<dbReference type="EMBL" id="JAALLT010000002">
    <property type="protein sequence ID" value="NGP76473.1"/>
    <property type="molecule type" value="Genomic_DNA"/>
</dbReference>
<feature type="signal peptide" evidence="2">
    <location>
        <begin position="1"/>
        <end position="17"/>
    </location>
</feature>
<evidence type="ECO:0000313" key="5">
    <source>
        <dbReference type="Proteomes" id="UP000473278"/>
    </source>
</evidence>
<dbReference type="AlphaFoldDB" id="A0A6M1T873"/>
<gene>
    <name evidence="4" type="ORF">G3570_07505</name>
</gene>
<evidence type="ECO:0000256" key="1">
    <source>
        <dbReference type="SAM" id="MobiDB-lite"/>
    </source>
</evidence>
<proteinExistence type="predicted"/>
<evidence type="ECO:0000256" key="2">
    <source>
        <dbReference type="SAM" id="SignalP"/>
    </source>
</evidence>
<dbReference type="Gene3D" id="2.120.10.30">
    <property type="entry name" value="TolB, C-terminal domain"/>
    <property type="match status" value="1"/>
</dbReference>
<dbReference type="PANTHER" id="PTHR33546">
    <property type="entry name" value="LARGE, MULTIFUNCTIONAL SECRETED PROTEIN-RELATED"/>
    <property type="match status" value="1"/>
</dbReference>
<accession>A0A6M1T873</accession>
<dbReference type="SUPFAM" id="SSF50952">
    <property type="entry name" value="Soluble quinoprotein glucose dehydrogenase"/>
    <property type="match status" value="1"/>
</dbReference>
<dbReference type="PANTHER" id="PTHR33546:SF1">
    <property type="entry name" value="LARGE, MULTIFUNCTIONAL SECRETED PROTEIN"/>
    <property type="match status" value="1"/>
</dbReference>
<organism evidence="4 5">
    <name type="scientific">Halalkalibaculum roseum</name>
    <dbReference type="NCBI Taxonomy" id="2709311"/>
    <lineage>
        <taxon>Bacteria</taxon>
        <taxon>Pseudomonadati</taxon>
        <taxon>Balneolota</taxon>
        <taxon>Balneolia</taxon>
        <taxon>Balneolales</taxon>
        <taxon>Balneolaceae</taxon>
        <taxon>Halalkalibaculum</taxon>
    </lineage>
</organism>
<evidence type="ECO:0000313" key="4">
    <source>
        <dbReference type="EMBL" id="NGP76473.1"/>
    </source>
</evidence>
<feature type="chain" id="PRO_5026673282" evidence="2">
    <location>
        <begin position="18"/>
        <end position="433"/>
    </location>
</feature>
<dbReference type="InterPro" id="IPR011041">
    <property type="entry name" value="Quinoprot_gluc/sorb_DH_b-prop"/>
</dbReference>
<keyword evidence="5" id="KW-1185">Reference proteome</keyword>
<protein>
    <submittedName>
        <fullName evidence="4">Sorbosone dehydrogenase</fullName>
    </submittedName>
</protein>
<reference evidence="4 5" key="1">
    <citation type="submission" date="2020-02" db="EMBL/GenBank/DDBJ databases">
        <title>Balneolaceae bacterium YR4-1, complete genome.</title>
        <authorList>
            <person name="Li Y."/>
            <person name="Wu S."/>
        </authorList>
    </citation>
    <scope>NUCLEOTIDE SEQUENCE [LARGE SCALE GENOMIC DNA]</scope>
    <source>
        <strain evidence="4 5">YR4-1</strain>
    </source>
</reference>
<comment type="caution">
    <text evidence="4">The sequence shown here is derived from an EMBL/GenBank/DDBJ whole genome shotgun (WGS) entry which is preliminary data.</text>
</comment>
<dbReference type="InterPro" id="IPR011042">
    <property type="entry name" value="6-blade_b-propeller_TolB-like"/>
</dbReference>
<feature type="region of interest" description="Disordered" evidence="1">
    <location>
        <begin position="381"/>
        <end position="407"/>
    </location>
</feature>
<feature type="domain" description="Pyrroloquinoline quinone-dependent pyranose dehydrogenase beta-propeller" evidence="3">
    <location>
        <begin position="40"/>
        <end position="422"/>
    </location>
</feature>
<sequence length="433" mass="48058">MYHKKLSLLLLPLFILASCTQQPPFPADAVTFSENNGGLTLPDGFRASVVADSIGYARHLTVDDDGDIYVVLREPQNGKGIAALRDQDNDGNAEQIEYFSEFTDTGIRLHNGYLYVSTDSSVHRYQMTGDDLIPSAEPQTVISGFPDQSSHAAKSFTFDESGNIYVNVGAPSNACQQESRTKGSPGMEPCPHLERQAGIWKFSADSLNQTQNEDGQRYATGIRNAVALDWNETTDHLYVVQHGRDQLNTLWPDYYTAEDNAALPAEEFFLVNEGDNFGWPYAYYDWQKDQKMVMPEYGGDGETPVEEGEYEDPIMAFPGHWAPNDLLFYTHNHFPERYVNGAFIAFHGSWNRAPEPQQGYKVVFVPFSGETPSGDYEEFATGFPGSESPQPGSAEHRPMGLAQGPDGTLYITDSQKGKVWRVVYTGSETGTGE</sequence>
<dbReference type="Pfam" id="PF22807">
    <property type="entry name" value="TrAA12"/>
    <property type="match status" value="1"/>
</dbReference>